<dbReference type="InterPro" id="IPR016123">
    <property type="entry name" value="Mog1/PsbP_a/b/a-sand"/>
</dbReference>
<sequence length="152" mass="16930">MTDSENRIRIHEGSIVLPNGFEDRTTNLFVPVDTAAQPNLSVARDWLKDGEALAPYIDRQIALLKSRLQGHRVLSRQAERLGPEIDGLPGERIDAAYRNGPKTVFQRQGAFIVAPGRVLIFTASSAKSFGETLDALWRNWLDGYRPAEQESA</sequence>
<comment type="caution">
    <text evidence="1">The sequence shown here is derived from an EMBL/GenBank/DDBJ whole genome shotgun (WGS) entry which is preliminary data.</text>
</comment>
<dbReference type="SUPFAM" id="SSF55724">
    <property type="entry name" value="Mog1p/PsbP-like"/>
    <property type="match status" value="1"/>
</dbReference>
<dbReference type="Gene3D" id="3.40.1000.10">
    <property type="entry name" value="Mog1/PsbP, alpha/beta/alpha sandwich"/>
    <property type="match status" value="1"/>
</dbReference>
<dbReference type="AlphaFoldDB" id="A0A071MIY7"/>
<evidence type="ECO:0000313" key="1">
    <source>
        <dbReference type="EMBL" id="KEA60638.1"/>
    </source>
</evidence>
<dbReference type="InterPro" id="IPR014894">
    <property type="entry name" value="DcrB/EagT6"/>
</dbReference>
<proteinExistence type="predicted"/>
<organism evidence="1">
    <name type="scientific">Burkholderia cenocepacia</name>
    <dbReference type="NCBI Taxonomy" id="95486"/>
    <lineage>
        <taxon>Bacteria</taxon>
        <taxon>Pseudomonadati</taxon>
        <taxon>Pseudomonadota</taxon>
        <taxon>Betaproteobacteria</taxon>
        <taxon>Burkholderiales</taxon>
        <taxon>Burkholderiaceae</taxon>
        <taxon>Burkholderia</taxon>
        <taxon>Burkholderia cepacia complex</taxon>
    </lineage>
</organism>
<dbReference type="OrthoDB" id="9012334at2"/>
<protein>
    <submittedName>
        <fullName evidence="1">Uncharacterized protein</fullName>
    </submittedName>
</protein>
<gene>
    <name evidence="1" type="ORF">DT99_06260</name>
</gene>
<dbReference type="Pfam" id="PF08786">
    <property type="entry name" value="DcrB"/>
    <property type="match status" value="1"/>
</dbReference>
<dbReference type="EMBL" id="JJOA01000005">
    <property type="protein sequence ID" value="KEA60638.1"/>
    <property type="molecule type" value="Genomic_DNA"/>
</dbReference>
<reference evidence="1" key="1">
    <citation type="submission" date="2014-04" db="EMBL/GenBank/DDBJ databases">
        <title>In planta biocontrol of soil-borne Fusarium wilt of banana through a plant endophytic bacterium, Burkholderia cenocepacia 869T2.</title>
        <authorList>
            <person name="Ho Y.-N."/>
            <person name="Chiang H.-M."/>
            <person name="Chao C.-P."/>
            <person name="Su C.-C."/>
            <person name="Hsu H.-F."/>
            <person name="Guo C.-T."/>
            <person name="Hsieh J.-L."/>
            <person name="Huang C.-C."/>
        </authorList>
    </citation>
    <scope>NUCLEOTIDE SEQUENCE [LARGE SCALE GENOMIC DNA]</scope>
    <source>
        <strain evidence="1">869T2</strain>
    </source>
</reference>
<name>A0A071MIY7_9BURK</name>
<accession>A0A071MIY7</accession>